<dbReference type="Proteomes" id="UP000682733">
    <property type="component" value="Unassembled WGS sequence"/>
</dbReference>
<proteinExistence type="predicted"/>
<dbReference type="Gene3D" id="3.90.190.10">
    <property type="entry name" value="Protein tyrosine phosphatase superfamily"/>
    <property type="match status" value="1"/>
</dbReference>
<dbReference type="AlphaFoldDB" id="A0A8S2QU34"/>
<evidence type="ECO:0000313" key="2">
    <source>
        <dbReference type="EMBL" id="CAF4125500.1"/>
    </source>
</evidence>
<comment type="caution">
    <text evidence="2">The sequence shown here is derived from an EMBL/GenBank/DDBJ whole genome shotgun (WGS) entry which is preliminary data.</text>
</comment>
<organism evidence="2 3">
    <name type="scientific">Didymodactylos carnosus</name>
    <dbReference type="NCBI Taxonomy" id="1234261"/>
    <lineage>
        <taxon>Eukaryota</taxon>
        <taxon>Metazoa</taxon>
        <taxon>Spiralia</taxon>
        <taxon>Gnathifera</taxon>
        <taxon>Rotifera</taxon>
        <taxon>Eurotatoria</taxon>
        <taxon>Bdelloidea</taxon>
        <taxon>Philodinida</taxon>
        <taxon>Philodinidae</taxon>
        <taxon>Didymodactylos</taxon>
    </lineage>
</organism>
<feature type="non-terminal residue" evidence="2">
    <location>
        <position position="1"/>
    </location>
</feature>
<dbReference type="SUPFAM" id="SSF52799">
    <property type="entry name" value="(Phosphotyrosine protein) phosphatases II"/>
    <property type="match status" value="1"/>
</dbReference>
<dbReference type="InterPro" id="IPR029021">
    <property type="entry name" value="Prot-tyrosine_phosphatase-like"/>
</dbReference>
<reference evidence="2" key="1">
    <citation type="submission" date="2021-02" db="EMBL/GenBank/DDBJ databases">
        <authorList>
            <person name="Nowell W R."/>
        </authorList>
    </citation>
    <scope>NUCLEOTIDE SEQUENCE</scope>
</reference>
<evidence type="ECO:0000313" key="3">
    <source>
        <dbReference type="Proteomes" id="UP000682733"/>
    </source>
</evidence>
<evidence type="ECO:0000313" key="1">
    <source>
        <dbReference type="EMBL" id="CAF1316456.1"/>
    </source>
</evidence>
<protein>
    <submittedName>
        <fullName evidence="2">Uncharacterized protein</fullName>
    </submittedName>
</protein>
<dbReference type="EMBL" id="CAJNOK010020438">
    <property type="protein sequence ID" value="CAF1316456.1"/>
    <property type="molecule type" value="Genomic_DNA"/>
</dbReference>
<dbReference type="Proteomes" id="UP000677228">
    <property type="component" value="Unassembled WGS sequence"/>
</dbReference>
<name>A0A8S2QU34_9BILA</name>
<sequence length="109" mass="12603">ISESMSTSYEIMTYPILDSMPPYFTWLEDSVLAASSYPYHHSHIRYLKNHRIHTIVNIGYSSISISSFPSIKSYCLEIDENYYPTLEQCVEFVNLVLIAKQRGEVSVNE</sequence>
<dbReference type="EMBL" id="CAJOBA010042037">
    <property type="protein sequence ID" value="CAF4125500.1"/>
    <property type="molecule type" value="Genomic_DNA"/>
</dbReference>
<gene>
    <name evidence="1" type="ORF">OVA965_LOCUS29234</name>
    <name evidence="2" type="ORF">TMI583_LOCUS30002</name>
</gene>
<accession>A0A8S2QU34</accession>